<feature type="non-terminal residue" evidence="5">
    <location>
        <position position="631"/>
    </location>
</feature>
<dbReference type="GO" id="GO:0008270">
    <property type="term" value="F:zinc ion binding"/>
    <property type="evidence" value="ECO:0007669"/>
    <property type="project" value="InterPro"/>
</dbReference>
<feature type="non-terminal residue" evidence="5">
    <location>
        <position position="1"/>
    </location>
</feature>
<evidence type="ECO:0000313" key="6">
    <source>
        <dbReference type="Proteomes" id="UP000258309"/>
    </source>
</evidence>
<dbReference type="SUPFAM" id="SSF57701">
    <property type="entry name" value="Zn2/Cys6 DNA-binding domain"/>
    <property type="match status" value="1"/>
</dbReference>
<accession>A0A3E2GXA5</accession>
<dbReference type="Proteomes" id="UP000258309">
    <property type="component" value="Unassembled WGS sequence"/>
</dbReference>
<evidence type="ECO:0000256" key="2">
    <source>
        <dbReference type="ARBA" id="ARBA00023242"/>
    </source>
</evidence>
<keyword evidence="2" id="KW-0539">Nucleus</keyword>
<comment type="caution">
    <text evidence="5">The sequence shown here is derived from an EMBL/GenBank/DDBJ whole genome shotgun (WGS) entry which is preliminary data.</text>
</comment>
<dbReference type="PANTHER" id="PTHR47425">
    <property type="entry name" value="FARB-RELATED"/>
    <property type="match status" value="1"/>
</dbReference>
<name>A0A3E2GXA5_SCYLI</name>
<dbReference type="EMBL" id="NCSJ02000304">
    <property type="protein sequence ID" value="RFU25785.1"/>
    <property type="molecule type" value="Genomic_DNA"/>
</dbReference>
<sequence length="631" mass="71389">MGPPALISRKRRAARACASCNARKVRCEKEDNGYPCTGCRIEGYDCHIPERRKRRKRRKANREQPNQHQADVIIQDDTDFNQQSPADSRTLAPSITTGNQSADTNANNLLQAPESPKPSLSQHTILHQVPHYPFIINFAHISTDGEVGFQPPTLTTSSQRSNTNSVPFESVHKAPQDLSFLQQKEAFDLPERKIMDEFVFHYFQFIHPFFPIIEKTTFFDRYRQTVTEGQDDVSGPSLLLLQAVLFSASSVTPLELLERAGYDSRKIARQSLYDKTKLLYYFDYEMDNVVVVQALLLISHYYSSMIDQKHTWYWVHQAISLAQATGLHRNPGNIPQHRLWARIWWGCLVRDRLVSLGTGRPMHVNSLDCDVPMLSLEDLREEGDSLDECAVKETFVELIKLCQLIEGVLSLRYSPAAAARVTPEQVKVCDDALKLWLQNLPPSARRQEESLGITGYANIATLYRSILRQLYKQVFITVIALHQPHHVHGTQEVEFHQQSQQVVKLAALDTTNLVTQLVNYDLVKYCPTYCPSLTPPPHDGTAGVNGHTPNTANTGRREELIVSSGLDTRKNSEDENGYLPSAQSINNNEEANFQYGMSMGGPLLNTTADEDIQFGEWLKGYETFQNVFPSA</sequence>
<dbReference type="Pfam" id="PF04082">
    <property type="entry name" value="Fungal_trans"/>
    <property type="match status" value="1"/>
</dbReference>
<dbReference type="InterPro" id="IPR052761">
    <property type="entry name" value="Fungal_Detox/Toxin_TFs"/>
</dbReference>
<dbReference type="GO" id="GO:0000981">
    <property type="term" value="F:DNA-binding transcription factor activity, RNA polymerase II-specific"/>
    <property type="evidence" value="ECO:0007669"/>
    <property type="project" value="InterPro"/>
</dbReference>
<dbReference type="OMA" id="DIYWHAS"/>
<dbReference type="GO" id="GO:0003677">
    <property type="term" value="F:DNA binding"/>
    <property type="evidence" value="ECO:0007669"/>
    <property type="project" value="InterPro"/>
</dbReference>
<dbReference type="InterPro" id="IPR007219">
    <property type="entry name" value="XnlR_reg_dom"/>
</dbReference>
<feature type="region of interest" description="Disordered" evidence="3">
    <location>
        <begin position="536"/>
        <end position="585"/>
    </location>
</feature>
<evidence type="ECO:0000256" key="1">
    <source>
        <dbReference type="ARBA" id="ARBA00022723"/>
    </source>
</evidence>
<feature type="domain" description="Zn(2)-C6 fungal-type" evidence="4">
    <location>
        <begin position="16"/>
        <end position="48"/>
    </location>
</feature>
<gene>
    <name evidence="5" type="ORF">B7463_g10557</name>
</gene>
<evidence type="ECO:0000313" key="5">
    <source>
        <dbReference type="EMBL" id="RFU25785.1"/>
    </source>
</evidence>
<dbReference type="Gene3D" id="4.10.240.10">
    <property type="entry name" value="Zn(2)-C6 fungal-type DNA-binding domain"/>
    <property type="match status" value="1"/>
</dbReference>
<dbReference type="PROSITE" id="PS50048">
    <property type="entry name" value="ZN2_CY6_FUNGAL_2"/>
    <property type="match status" value="1"/>
</dbReference>
<dbReference type="InterPro" id="IPR001138">
    <property type="entry name" value="Zn2Cys6_DnaBD"/>
</dbReference>
<protein>
    <recommendedName>
        <fullName evidence="4">Zn(2)-C6 fungal-type domain-containing protein</fullName>
    </recommendedName>
</protein>
<keyword evidence="1" id="KW-0479">Metal-binding</keyword>
<dbReference type="GO" id="GO:0006351">
    <property type="term" value="P:DNA-templated transcription"/>
    <property type="evidence" value="ECO:0007669"/>
    <property type="project" value="InterPro"/>
</dbReference>
<dbReference type="InterPro" id="IPR036864">
    <property type="entry name" value="Zn2-C6_fun-type_DNA-bd_sf"/>
</dbReference>
<evidence type="ECO:0000259" key="4">
    <source>
        <dbReference type="PROSITE" id="PS50048"/>
    </source>
</evidence>
<dbReference type="OrthoDB" id="5121955at2759"/>
<dbReference type="AlphaFoldDB" id="A0A3E2GXA5"/>
<feature type="compositionally biased region" description="Polar residues" evidence="3">
    <location>
        <begin position="80"/>
        <end position="110"/>
    </location>
</feature>
<dbReference type="SMART" id="SM00906">
    <property type="entry name" value="Fungal_trans"/>
    <property type="match status" value="1"/>
</dbReference>
<dbReference type="CDD" id="cd12148">
    <property type="entry name" value="fungal_TF_MHR"/>
    <property type="match status" value="1"/>
</dbReference>
<keyword evidence="6" id="KW-1185">Reference proteome</keyword>
<organism evidence="5 6">
    <name type="scientific">Scytalidium lignicola</name>
    <name type="common">Hyphomycete</name>
    <dbReference type="NCBI Taxonomy" id="5539"/>
    <lineage>
        <taxon>Eukaryota</taxon>
        <taxon>Fungi</taxon>
        <taxon>Dikarya</taxon>
        <taxon>Ascomycota</taxon>
        <taxon>Pezizomycotina</taxon>
        <taxon>Leotiomycetes</taxon>
        <taxon>Leotiomycetes incertae sedis</taxon>
        <taxon>Scytalidium</taxon>
    </lineage>
</organism>
<dbReference type="SMART" id="SM00066">
    <property type="entry name" value="GAL4"/>
    <property type="match status" value="1"/>
</dbReference>
<dbReference type="PANTHER" id="PTHR47425:SF3">
    <property type="entry name" value="ZN(II)2CYS6 TRANSCRIPTION FACTOR (EUROFUNG)"/>
    <property type="match status" value="1"/>
</dbReference>
<evidence type="ECO:0000256" key="3">
    <source>
        <dbReference type="SAM" id="MobiDB-lite"/>
    </source>
</evidence>
<feature type="region of interest" description="Disordered" evidence="3">
    <location>
        <begin position="55"/>
        <end position="120"/>
    </location>
</feature>
<reference evidence="5 6" key="1">
    <citation type="submission" date="2018-05" db="EMBL/GenBank/DDBJ databases">
        <title>Draft genome sequence of Scytalidium lignicola DSM 105466, a ubiquitous saprotrophic fungus.</title>
        <authorList>
            <person name="Buettner E."/>
            <person name="Gebauer A.M."/>
            <person name="Hofrichter M."/>
            <person name="Liers C."/>
            <person name="Kellner H."/>
        </authorList>
    </citation>
    <scope>NUCLEOTIDE SEQUENCE [LARGE SCALE GENOMIC DNA]</scope>
    <source>
        <strain evidence="5 6">DSM 105466</strain>
    </source>
</reference>
<proteinExistence type="predicted"/>